<accession>A0AAV4VKS4</accession>
<comment type="caution">
    <text evidence="1">The sequence shown here is derived from an EMBL/GenBank/DDBJ whole genome shotgun (WGS) entry which is preliminary data.</text>
</comment>
<sequence length="100" mass="11169">MSLVCVTLYSQSHLSSDLGRFNSGYFASRLAALQKIKSPVATCPRNGKIWASGGSPDIMKTTKRTKSRDVQVWNSVRKEGQRRTLFGLIVNGMLIEMNYL</sequence>
<dbReference type="EMBL" id="BPLR01014662">
    <property type="protein sequence ID" value="GIY70424.1"/>
    <property type="molecule type" value="Genomic_DNA"/>
</dbReference>
<evidence type="ECO:0000313" key="1">
    <source>
        <dbReference type="EMBL" id="GIY70424.1"/>
    </source>
</evidence>
<name>A0AAV4VKS4_CAEEX</name>
<evidence type="ECO:0000313" key="2">
    <source>
        <dbReference type="Proteomes" id="UP001054945"/>
    </source>
</evidence>
<keyword evidence="2" id="KW-1185">Reference proteome</keyword>
<organism evidence="1 2">
    <name type="scientific">Caerostris extrusa</name>
    <name type="common">Bark spider</name>
    <name type="synonym">Caerostris bankana</name>
    <dbReference type="NCBI Taxonomy" id="172846"/>
    <lineage>
        <taxon>Eukaryota</taxon>
        <taxon>Metazoa</taxon>
        <taxon>Ecdysozoa</taxon>
        <taxon>Arthropoda</taxon>
        <taxon>Chelicerata</taxon>
        <taxon>Arachnida</taxon>
        <taxon>Araneae</taxon>
        <taxon>Araneomorphae</taxon>
        <taxon>Entelegynae</taxon>
        <taxon>Araneoidea</taxon>
        <taxon>Araneidae</taxon>
        <taxon>Caerostris</taxon>
    </lineage>
</organism>
<proteinExistence type="predicted"/>
<dbReference type="AlphaFoldDB" id="A0AAV4VKS4"/>
<dbReference type="Proteomes" id="UP001054945">
    <property type="component" value="Unassembled WGS sequence"/>
</dbReference>
<gene>
    <name evidence="1" type="ORF">CEXT_638791</name>
</gene>
<reference evidence="1 2" key="1">
    <citation type="submission" date="2021-06" db="EMBL/GenBank/DDBJ databases">
        <title>Caerostris extrusa draft genome.</title>
        <authorList>
            <person name="Kono N."/>
            <person name="Arakawa K."/>
        </authorList>
    </citation>
    <scope>NUCLEOTIDE SEQUENCE [LARGE SCALE GENOMIC DNA]</scope>
</reference>
<protein>
    <submittedName>
        <fullName evidence="1">Uncharacterized protein</fullName>
    </submittedName>
</protein>